<dbReference type="Pfam" id="PF05721">
    <property type="entry name" value="PhyH"/>
    <property type="match status" value="1"/>
</dbReference>
<feature type="compositionally biased region" description="Polar residues" evidence="1">
    <location>
        <begin position="1"/>
        <end position="22"/>
    </location>
</feature>
<dbReference type="InterPro" id="IPR008775">
    <property type="entry name" value="Phytyl_CoA_dOase-like"/>
</dbReference>
<evidence type="ECO:0000313" key="2">
    <source>
        <dbReference type="EMBL" id="KHN96027.1"/>
    </source>
</evidence>
<evidence type="ECO:0000313" key="3">
    <source>
        <dbReference type="Proteomes" id="UP000030816"/>
    </source>
</evidence>
<dbReference type="EMBL" id="AZHE01000018">
    <property type="protein sequence ID" value="KHN96027.1"/>
    <property type="molecule type" value="Genomic_DNA"/>
</dbReference>
<reference evidence="2 3" key="1">
    <citation type="journal article" date="2014" name="Proc. Natl. Acad. Sci. U.S.A.">
        <title>Trajectory and genomic determinants of fungal-pathogen speciation and host adaptation.</title>
        <authorList>
            <person name="Hu X."/>
            <person name="Xiao G."/>
            <person name="Zheng P."/>
            <person name="Shang Y."/>
            <person name="Su Y."/>
            <person name="Zhang X."/>
            <person name="Liu X."/>
            <person name="Zhan S."/>
            <person name="St Leger R.J."/>
            <person name="Wang C."/>
        </authorList>
    </citation>
    <scope>NUCLEOTIDE SEQUENCE [LARGE SCALE GENOMIC DNA]</scope>
    <source>
        <strain evidence="2 3">ARSEF 1941</strain>
    </source>
</reference>
<organism evidence="2 3">
    <name type="scientific">Metarhizium album (strain ARSEF 1941)</name>
    <dbReference type="NCBI Taxonomy" id="1081103"/>
    <lineage>
        <taxon>Eukaryota</taxon>
        <taxon>Fungi</taxon>
        <taxon>Dikarya</taxon>
        <taxon>Ascomycota</taxon>
        <taxon>Pezizomycotina</taxon>
        <taxon>Sordariomycetes</taxon>
        <taxon>Hypocreomycetidae</taxon>
        <taxon>Hypocreales</taxon>
        <taxon>Clavicipitaceae</taxon>
        <taxon>Metarhizium</taxon>
    </lineage>
</organism>
<dbReference type="HOGENOM" id="CLU_1635779_0_0_1"/>
<evidence type="ECO:0008006" key="4">
    <source>
        <dbReference type="Google" id="ProtNLM"/>
    </source>
</evidence>
<feature type="region of interest" description="Disordered" evidence="1">
    <location>
        <begin position="1"/>
        <end position="34"/>
    </location>
</feature>
<keyword evidence="3" id="KW-1185">Reference proteome</keyword>
<dbReference type="Proteomes" id="UP000030816">
    <property type="component" value="Unassembled WGS sequence"/>
</dbReference>
<dbReference type="STRING" id="1081103.A0A0B2WRA2"/>
<gene>
    <name evidence="2" type="ORF">MAM_06132</name>
</gene>
<dbReference type="AlphaFoldDB" id="A0A0B2WRA2"/>
<evidence type="ECO:0000256" key="1">
    <source>
        <dbReference type="SAM" id="MobiDB-lite"/>
    </source>
</evidence>
<dbReference type="SUPFAM" id="SSF51197">
    <property type="entry name" value="Clavaminate synthase-like"/>
    <property type="match status" value="1"/>
</dbReference>
<dbReference type="RefSeq" id="XP_040677093.1">
    <property type="nucleotide sequence ID" value="XM_040824930.1"/>
</dbReference>
<sequence length="162" mass="17906">MSVNSNTSLPNRLVESQQQSHPGPQRFAVNSDPAAVHRATVEEGVAVVEGFLSPGQVQKLNGDVTAPLDAFCKQPKSAAPDAKRPWMADFVSEHVSRAHNLVGFSHVFRHEIPKHEFMHEICRQTLLASGDYWLRYVAVIENGPGTSEQKWHRGQPDCGSVK</sequence>
<proteinExistence type="predicted"/>
<accession>A0A0B2WRA2</accession>
<dbReference type="OrthoDB" id="445007at2759"/>
<protein>
    <recommendedName>
        <fullName evidence="4">Phytanoyl-CoA dioxygenase family protein</fullName>
    </recommendedName>
</protein>
<dbReference type="Gene3D" id="2.60.120.620">
    <property type="entry name" value="q2cbj1_9rhob like domain"/>
    <property type="match status" value="1"/>
</dbReference>
<name>A0A0B2WRA2_METAS</name>
<dbReference type="GeneID" id="63740587"/>
<comment type="caution">
    <text evidence="2">The sequence shown here is derived from an EMBL/GenBank/DDBJ whole genome shotgun (WGS) entry which is preliminary data.</text>
</comment>